<dbReference type="InterPro" id="IPR005559">
    <property type="entry name" value="CG-1_dom"/>
</dbReference>
<evidence type="ECO:0000256" key="2">
    <source>
        <dbReference type="ARBA" id="ARBA00023163"/>
    </source>
</evidence>
<dbReference type="GO" id="GO:0003690">
    <property type="term" value="F:double-stranded DNA binding"/>
    <property type="evidence" value="ECO:0007669"/>
    <property type="project" value="TreeGrafter"/>
</dbReference>
<dbReference type="PANTHER" id="PTHR23335">
    <property type="entry name" value="CALMODULIN-BINDING TRANSCRIPTION ACTIVATOR CAMTA"/>
    <property type="match status" value="1"/>
</dbReference>
<sequence length="421" mass="46266">MLPFAKTTAVQAAFAVVNKGARLIIPHDCLPALGEINFFFFFFVVVLGGGAAEEGRGGGGGGASGGEVGARRPVGRARVVVQRQLVGALRVVARVSCSPARPGSQRAVASLDISSLNLSAGVLLPLRGGPRPAAPGGAPPAAPLRGPCAPLMGFAELSLRRHGRGLLLDAEIHGFHTASDLDVEKLMEDAPNRWFRPNEVHAILSNYARFKIQPQPVDKPQSGTVLLFDRKMLRNFRKDGHNWKKKKDGKTVQEAHEKLKIGNVERIHVYYARCEDDPNFYRRSYWLLDKMLERIVLVHYRQTSEDHASQYLPAPVDCTENLSLISKIHHDSPSTPIESNSASAHSVVSGSAGVSEEINSGEDNTVQAVRHKFSHEFSLHEINTLDWDDLLESPTNNDSTQHRDGDFSRLINKFKMSWRSP</sequence>
<dbReference type="PANTHER" id="PTHR23335:SF3">
    <property type="entry name" value="CALMODULIN-BINDING TRANSCRIPTION ACTIVATOR 5"/>
    <property type="match status" value="1"/>
</dbReference>
<feature type="domain" description="CG-1" evidence="4">
    <location>
        <begin position="183"/>
        <end position="309"/>
    </location>
</feature>
<dbReference type="PROSITE" id="PS51437">
    <property type="entry name" value="CG_1"/>
    <property type="match status" value="1"/>
</dbReference>
<evidence type="ECO:0000256" key="3">
    <source>
        <dbReference type="ARBA" id="ARBA00023242"/>
    </source>
</evidence>
<evidence type="ECO:0000313" key="5">
    <source>
        <dbReference type="EMBL" id="CAD1844932.1"/>
    </source>
</evidence>
<proteinExistence type="predicted"/>
<evidence type="ECO:0000256" key="1">
    <source>
        <dbReference type="ARBA" id="ARBA00004123"/>
    </source>
</evidence>
<keyword evidence="3" id="KW-0539">Nucleus</keyword>
<dbReference type="EMBL" id="LR862137">
    <property type="protein sequence ID" value="CAD1844932.1"/>
    <property type="molecule type" value="Genomic_DNA"/>
</dbReference>
<keyword evidence="2" id="KW-0804">Transcription</keyword>
<accession>A0A6V7QNY4</accession>
<gene>
    <name evidence="5" type="ORF">CB5_LOCUS28143</name>
</gene>
<protein>
    <recommendedName>
        <fullName evidence="4">CG-1 domain-containing protein</fullName>
    </recommendedName>
</protein>
<organism evidence="5">
    <name type="scientific">Ananas comosus var. bracteatus</name>
    <name type="common">red pineapple</name>
    <dbReference type="NCBI Taxonomy" id="296719"/>
    <lineage>
        <taxon>Eukaryota</taxon>
        <taxon>Viridiplantae</taxon>
        <taxon>Streptophyta</taxon>
        <taxon>Embryophyta</taxon>
        <taxon>Tracheophyta</taxon>
        <taxon>Spermatophyta</taxon>
        <taxon>Magnoliopsida</taxon>
        <taxon>Liliopsida</taxon>
        <taxon>Poales</taxon>
        <taxon>Bromeliaceae</taxon>
        <taxon>Bromelioideae</taxon>
        <taxon>Ananas</taxon>
    </lineage>
</organism>
<dbReference type="AlphaFoldDB" id="A0A6V7QNY4"/>
<dbReference type="GO" id="GO:0005634">
    <property type="term" value="C:nucleus"/>
    <property type="evidence" value="ECO:0007669"/>
    <property type="project" value="UniProtKB-SubCell"/>
</dbReference>
<evidence type="ECO:0000259" key="4">
    <source>
        <dbReference type="PROSITE" id="PS51437"/>
    </source>
</evidence>
<dbReference type="Pfam" id="PF03859">
    <property type="entry name" value="CG-1"/>
    <property type="match status" value="1"/>
</dbReference>
<dbReference type="GO" id="GO:0003712">
    <property type="term" value="F:transcription coregulator activity"/>
    <property type="evidence" value="ECO:0007669"/>
    <property type="project" value="TreeGrafter"/>
</dbReference>
<dbReference type="SMART" id="SM01076">
    <property type="entry name" value="CG-1"/>
    <property type="match status" value="1"/>
</dbReference>
<dbReference type="GO" id="GO:0006357">
    <property type="term" value="P:regulation of transcription by RNA polymerase II"/>
    <property type="evidence" value="ECO:0007669"/>
    <property type="project" value="TreeGrafter"/>
</dbReference>
<comment type="subcellular location">
    <subcellularLocation>
        <location evidence="1">Nucleus</location>
    </subcellularLocation>
</comment>
<name>A0A6V7QNY4_ANACO</name>
<reference evidence="5" key="1">
    <citation type="submission" date="2020-07" db="EMBL/GenBank/DDBJ databases">
        <authorList>
            <person name="Lin J."/>
        </authorList>
    </citation>
    <scope>NUCLEOTIDE SEQUENCE</scope>
</reference>